<keyword evidence="2" id="KW-1185">Reference proteome</keyword>
<dbReference type="Proteomes" id="UP001382904">
    <property type="component" value="Unassembled WGS sequence"/>
</dbReference>
<comment type="caution">
    <text evidence="1">The sequence shown here is derived from an EMBL/GenBank/DDBJ whole genome shotgun (WGS) entry which is preliminary data.</text>
</comment>
<name>A0ABU8U784_9ACTN</name>
<reference evidence="1 2" key="1">
    <citation type="submission" date="2024-03" db="EMBL/GenBank/DDBJ databases">
        <title>Novel Streptomyces species of biotechnological and ecological value are a feature of Machair soil.</title>
        <authorList>
            <person name="Prole J.R."/>
            <person name="Goodfellow M."/>
            <person name="Allenby N."/>
            <person name="Ward A.C."/>
        </authorList>
    </citation>
    <scope>NUCLEOTIDE SEQUENCE [LARGE SCALE GENOMIC DNA]</scope>
    <source>
        <strain evidence="1 2">MS1.HAVA.3</strain>
    </source>
</reference>
<gene>
    <name evidence="1" type="ORF">WKI68_25070</name>
</gene>
<dbReference type="EMBL" id="JBBKAM010000002">
    <property type="protein sequence ID" value="MEJ8643757.1"/>
    <property type="molecule type" value="Genomic_DNA"/>
</dbReference>
<organism evidence="1 2">
    <name type="scientific">Streptomyces caledonius</name>
    <dbReference type="NCBI Taxonomy" id="3134107"/>
    <lineage>
        <taxon>Bacteria</taxon>
        <taxon>Bacillati</taxon>
        <taxon>Actinomycetota</taxon>
        <taxon>Actinomycetes</taxon>
        <taxon>Kitasatosporales</taxon>
        <taxon>Streptomycetaceae</taxon>
        <taxon>Streptomyces</taxon>
    </lineage>
</organism>
<evidence type="ECO:0000313" key="1">
    <source>
        <dbReference type="EMBL" id="MEJ8643757.1"/>
    </source>
</evidence>
<proteinExistence type="predicted"/>
<accession>A0ABU8U784</accession>
<protein>
    <submittedName>
        <fullName evidence="1">Uncharacterized protein</fullName>
    </submittedName>
</protein>
<sequence length="128" mass="13781">MQLPTEAVADTALIEVVRLTAPPSRSGRPFTGVPVGHWAAAEAESALTLIGSLPASTQHRCGFHPGWAARAYEATLTLALFEAQFCFSCHEVRLHGPAVPRRLATQFFDAEAPESRTLLDRFRAAAPA</sequence>
<evidence type="ECO:0000313" key="2">
    <source>
        <dbReference type="Proteomes" id="UP001382904"/>
    </source>
</evidence>